<dbReference type="EMBL" id="OZ035834">
    <property type="protein sequence ID" value="CAL1576017.1"/>
    <property type="molecule type" value="Genomic_DNA"/>
</dbReference>
<feature type="region of interest" description="Disordered" evidence="1">
    <location>
        <begin position="45"/>
        <end position="143"/>
    </location>
</feature>
<dbReference type="AlphaFoldDB" id="A0AAV2JEP7"/>
<gene>
    <name evidence="2" type="ORF">KC01_LOCUS7478</name>
</gene>
<evidence type="ECO:0000313" key="2">
    <source>
        <dbReference type="EMBL" id="CAL1576017.1"/>
    </source>
</evidence>
<protein>
    <submittedName>
        <fullName evidence="2">Uncharacterized protein</fullName>
    </submittedName>
</protein>
<proteinExistence type="predicted"/>
<name>A0AAV2JEP7_KNICA</name>
<dbReference type="Proteomes" id="UP001497482">
    <property type="component" value="Chromosome 12"/>
</dbReference>
<sequence length="143" mass="16153">MGLGKELELEEVVGALSTCPVYSLSLTLICILQLTVILCFDVSSVQRSDRPPPSAGFIGQEPGGLNSITPNCLPVGQRRGERGEREEEQRKSREIAEEVQRKSRRRAEEEQRKGRRRTEEGQRKSRGSAEEEQKKSRGRTEEE</sequence>
<organism evidence="2 3">
    <name type="scientific">Knipowitschia caucasica</name>
    <name type="common">Caucasian dwarf goby</name>
    <name type="synonym">Pomatoschistus caucasicus</name>
    <dbReference type="NCBI Taxonomy" id="637954"/>
    <lineage>
        <taxon>Eukaryota</taxon>
        <taxon>Metazoa</taxon>
        <taxon>Chordata</taxon>
        <taxon>Craniata</taxon>
        <taxon>Vertebrata</taxon>
        <taxon>Euteleostomi</taxon>
        <taxon>Actinopterygii</taxon>
        <taxon>Neopterygii</taxon>
        <taxon>Teleostei</taxon>
        <taxon>Neoteleostei</taxon>
        <taxon>Acanthomorphata</taxon>
        <taxon>Gobiaria</taxon>
        <taxon>Gobiiformes</taxon>
        <taxon>Gobioidei</taxon>
        <taxon>Gobiidae</taxon>
        <taxon>Gobiinae</taxon>
        <taxon>Knipowitschia</taxon>
    </lineage>
</organism>
<evidence type="ECO:0000256" key="1">
    <source>
        <dbReference type="SAM" id="MobiDB-lite"/>
    </source>
</evidence>
<accession>A0AAV2JEP7</accession>
<feature type="compositionally biased region" description="Basic and acidic residues" evidence="1">
    <location>
        <begin position="78"/>
        <end position="143"/>
    </location>
</feature>
<evidence type="ECO:0000313" key="3">
    <source>
        <dbReference type="Proteomes" id="UP001497482"/>
    </source>
</evidence>
<keyword evidence="3" id="KW-1185">Reference proteome</keyword>
<reference evidence="2 3" key="1">
    <citation type="submission" date="2024-04" db="EMBL/GenBank/DDBJ databases">
        <authorList>
            <person name="Waldvogel A.-M."/>
            <person name="Schoenle A."/>
        </authorList>
    </citation>
    <scope>NUCLEOTIDE SEQUENCE [LARGE SCALE GENOMIC DNA]</scope>
</reference>